<reference evidence="1" key="1">
    <citation type="submission" date="2020-10" db="EMBL/GenBank/DDBJ databases">
        <authorList>
            <person name="Gilroy R."/>
        </authorList>
    </citation>
    <scope>NUCLEOTIDE SEQUENCE</scope>
    <source>
        <strain evidence="1">CHK160-1198</strain>
    </source>
</reference>
<reference evidence="1" key="2">
    <citation type="journal article" date="2021" name="PeerJ">
        <title>Extensive microbial diversity within the chicken gut microbiome revealed by metagenomics and culture.</title>
        <authorList>
            <person name="Gilroy R."/>
            <person name="Ravi A."/>
            <person name="Getino M."/>
            <person name="Pursley I."/>
            <person name="Horton D.L."/>
            <person name="Alikhan N.F."/>
            <person name="Baker D."/>
            <person name="Gharbi K."/>
            <person name="Hall N."/>
            <person name="Watson M."/>
            <person name="Adriaenssens E.M."/>
            <person name="Foster-Nyarko E."/>
            <person name="Jarju S."/>
            <person name="Secka A."/>
            <person name="Antonio M."/>
            <person name="Oren A."/>
            <person name="Chaudhuri R.R."/>
            <person name="La Ragione R."/>
            <person name="Hildebrand F."/>
            <person name="Pallen M.J."/>
        </authorList>
    </citation>
    <scope>NUCLEOTIDE SEQUENCE</scope>
    <source>
        <strain evidence="1">CHK160-1198</strain>
    </source>
</reference>
<gene>
    <name evidence="1" type="ORF">IAB06_03620</name>
</gene>
<sequence>MLNYDISRMKQRVEFGTYDYVSDDSLEGGHETFKPLTTVWCGEYTNTQTQTFDNLGTHVNADLVLAIRHNPDVNKKLSAKYKDHEYKIIAINSDDRINAFDLVTLQDKSGVSNNNQ</sequence>
<dbReference type="Gene3D" id="2.40.10.270">
    <property type="entry name" value="Bacteriophage SPP1 head-tail adaptor protein"/>
    <property type="match status" value="1"/>
</dbReference>
<dbReference type="AlphaFoldDB" id="A0A9D1SL04"/>
<dbReference type="Pfam" id="PF05521">
    <property type="entry name" value="Phage_HCP"/>
    <property type="match status" value="1"/>
</dbReference>
<name>A0A9D1SL04_9FIRM</name>
<proteinExistence type="predicted"/>
<dbReference type="NCBIfam" id="TIGR01563">
    <property type="entry name" value="gp16_SPP1"/>
    <property type="match status" value="1"/>
</dbReference>
<protein>
    <submittedName>
        <fullName evidence="1">Phage head closure protein</fullName>
    </submittedName>
</protein>
<comment type="caution">
    <text evidence="1">The sequence shown here is derived from an EMBL/GenBank/DDBJ whole genome shotgun (WGS) entry which is preliminary data.</text>
</comment>
<organism evidence="1 2">
    <name type="scientific">Candidatus Avacidaminococcus intestinavium</name>
    <dbReference type="NCBI Taxonomy" id="2840684"/>
    <lineage>
        <taxon>Bacteria</taxon>
        <taxon>Bacillati</taxon>
        <taxon>Bacillota</taxon>
        <taxon>Negativicutes</taxon>
        <taxon>Acidaminococcales</taxon>
        <taxon>Acidaminococcaceae</taxon>
        <taxon>Acidaminococcaceae incertae sedis</taxon>
        <taxon>Candidatus Avacidaminococcus</taxon>
    </lineage>
</organism>
<dbReference type="InterPro" id="IPR038666">
    <property type="entry name" value="SSP1_head-tail_sf"/>
</dbReference>
<dbReference type="EMBL" id="DVNI01000053">
    <property type="protein sequence ID" value="HIU64116.1"/>
    <property type="molecule type" value="Genomic_DNA"/>
</dbReference>
<evidence type="ECO:0000313" key="1">
    <source>
        <dbReference type="EMBL" id="HIU64116.1"/>
    </source>
</evidence>
<evidence type="ECO:0000313" key="2">
    <source>
        <dbReference type="Proteomes" id="UP000824099"/>
    </source>
</evidence>
<dbReference type="InterPro" id="IPR008767">
    <property type="entry name" value="Phage_SPP1_head-tail_adaptor"/>
</dbReference>
<dbReference type="Proteomes" id="UP000824099">
    <property type="component" value="Unassembled WGS sequence"/>
</dbReference>
<accession>A0A9D1SL04</accession>